<evidence type="ECO:0000256" key="1">
    <source>
        <dbReference type="SAM" id="MobiDB-lite"/>
    </source>
</evidence>
<keyword evidence="2" id="KW-0732">Signal</keyword>
<name>A0A1I5M9C4_9SPHN</name>
<dbReference type="AlphaFoldDB" id="A0A1I5M9C4"/>
<feature type="domain" description="Beta-lactamase-related" evidence="3">
    <location>
        <begin position="170"/>
        <end position="459"/>
    </location>
</feature>
<feature type="signal peptide" evidence="2">
    <location>
        <begin position="1"/>
        <end position="19"/>
    </location>
</feature>
<evidence type="ECO:0000313" key="4">
    <source>
        <dbReference type="EMBL" id="SFP06139.1"/>
    </source>
</evidence>
<dbReference type="STRING" id="604088.SAMN04488060_1208"/>
<dbReference type="PANTHER" id="PTHR43283">
    <property type="entry name" value="BETA-LACTAMASE-RELATED"/>
    <property type="match status" value="1"/>
</dbReference>
<accession>A0A1I5M9C4</accession>
<dbReference type="PANTHER" id="PTHR43283:SF7">
    <property type="entry name" value="BETA-LACTAMASE-RELATED DOMAIN-CONTAINING PROTEIN"/>
    <property type="match status" value="1"/>
</dbReference>
<sequence length="485" mass="52904">MIRKALAATALLAATPLAAQSTTQDELDARYDRALAAGYKALMLCSAISSAENARQNRTAQSVLEWELAGIQQPLAGLVSELPYEIHRRADGERVMHVEVEWAQDMPPRIARSFGAGCTLGPIGIAIPEDETSADYQPPKFRERDRRYPTDTLPRNVQDGAFGDAYGPGTRTTAVLISKEGRPLFARFAEGFDEDTPQRTWSVAKSIAATYLGALVNRGDLDMHDSAGLGLNSDDPRRAITFDHLLRMASGRYSDTAGNRTDPTYFGGATVAERAAHWPLLHPPGSVFRYANNDTLMAVERAVFHKSSFLPEQLLGKLRMSDTIPEKDWGAALLARPSQWTDEVDIQSMLDAMAKRPSRDYSGGYILSSQVWSSPKDLARLGQLYLDGGVGPDGSRILPAGWDEYVSSPSGPQPDGPFGYGAGFWLFNKSDGVPSDTFAAMGNRGQYVVIVPSLNVVIVRRGEDPSGSRFDIAAFTRDVLESLEK</sequence>
<proteinExistence type="predicted"/>
<evidence type="ECO:0000259" key="3">
    <source>
        <dbReference type="Pfam" id="PF00144"/>
    </source>
</evidence>
<feature type="chain" id="PRO_5011722561" evidence="2">
    <location>
        <begin position="20"/>
        <end position="485"/>
    </location>
</feature>
<dbReference type="Proteomes" id="UP000199331">
    <property type="component" value="Unassembled WGS sequence"/>
</dbReference>
<feature type="compositionally biased region" description="Basic and acidic residues" evidence="1">
    <location>
        <begin position="140"/>
        <end position="149"/>
    </location>
</feature>
<dbReference type="InterPro" id="IPR050789">
    <property type="entry name" value="Diverse_Enzym_Activities"/>
</dbReference>
<dbReference type="RefSeq" id="WP_090478751.1">
    <property type="nucleotide sequence ID" value="NZ_FOWZ01000002.1"/>
</dbReference>
<organism evidence="4 5">
    <name type="scientific">Qipengyuania nanhaisediminis</name>
    <dbReference type="NCBI Taxonomy" id="604088"/>
    <lineage>
        <taxon>Bacteria</taxon>
        <taxon>Pseudomonadati</taxon>
        <taxon>Pseudomonadota</taxon>
        <taxon>Alphaproteobacteria</taxon>
        <taxon>Sphingomonadales</taxon>
        <taxon>Erythrobacteraceae</taxon>
        <taxon>Qipengyuania</taxon>
    </lineage>
</organism>
<dbReference type="InterPro" id="IPR012338">
    <property type="entry name" value="Beta-lactam/transpept-like"/>
</dbReference>
<protein>
    <submittedName>
        <fullName evidence="4">CubicO group peptidase, beta-lactamase class C family</fullName>
    </submittedName>
</protein>
<dbReference type="Gene3D" id="3.40.710.10">
    <property type="entry name" value="DD-peptidase/beta-lactamase superfamily"/>
    <property type="match status" value="1"/>
</dbReference>
<dbReference type="EMBL" id="FOWZ01000002">
    <property type="protein sequence ID" value="SFP06139.1"/>
    <property type="molecule type" value="Genomic_DNA"/>
</dbReference>
<evidence type="ECO:0000256" key="2">
    <source>
        <dbReference type="SAM" id="SignalP"/>
    </source>
</evidence>
<dbReference type="Pfam" id="PF00144">
    <property type="entry name" value="Beta-lactamase"/>
    <property type="match status" value="1"/>
</dbReference>
<evidence type="ECO:0000313" key="5">
    <source>
        <dbReference type="Proteomes" id="UP000199331"/>
    </source>
</evidence>
<gene>
    <name evidence="4" type="ORF">SAMN04488060_1208</name>
</gene>
<keyword evidence="5" id="KW-1185">Reference proteome</keyword>
<dbReference type="OrthoDB" id="9814204at2"/>
<dbReference type="SUPFAM" id="SSF56601">
    <property type="entry name" value="beta-lactamase/transpeptidase-like"/>
    <property type="match status" value="1"/>
</dbReference>
<reference evidence="5" key="1">
    <citation type="submission" date="2016-10" db="EMBL/GenBank/DDBJ databases">
        <authorList>
            <person name="Varghese N."/>
            <person name="Submissions S."/>
        </authorList>
    </citation>
    <scope>NUCLEOTIDE SEQUENCE [LARGE SCALE GENOMIC DNA]</scope>
    <source>
        <strain evidence="5">CGMCC 1.7715</strain>
    </source>
</reference>
<dbReference type="InterPro" id="IPR001466">
    <property type="entry name" value="Beta-lactam-related"/>
</dbReference>
<feature type="region of interest" description="Disordered" evidence="1">
    <location>
        <begin position="131"/>
        <end position="164"/>
    </location>
</feature>